<keyword evidence="3" id="KW-0804">Transcription</keyword>
<name>K8XHH5_RHOOP</name>
<dbReference type="RefSeq" id="WP_005265211.1">
    <property type="nucleotide sequence ID" value="NZ_AJYC02000236.1"/>
</dbReference>
<dbReference type="SUPFAM" id="SSF46894">
    <property type="entry name" value="C-terminal effector domain of the bipartite response regulators"/>
    <property type="match status" value="1"/>
</dbReference>
<organism evidence="5 6">
    <name type="scientific">Rhodococcus opacus M213</name>
    <dbReference type="NCBI Taxonomy" id="1129896"/>
    <lineage>
        <taxon>Bacteria</taxon>
        <taxon>Bacillati</taxon>
        <taxon>Actinomycetota</taxon>
        <taxon>Actinomycetes</taxon>
        <taxon>Mycobacteriales</taxon>
        <taxon>Nocardiaceae</taxon>
        <taxon>Rhodococcus</taxon>
    </lineage>
</organism>
<keyword evidence="2" id="KW-0238">DNA-binding</keyword>
<dbReference type="GO" id="GO:0006355">
    <property type="term" value="P:regulation of DNA-templated transcription"/>
    <property type="evidence" value="ECO:0007669"/>
    <property type="project" value="InterPro"/>
</dbReference>
<dbReference type="AlphaFoldDB" id="K8XHH5"/>
<evidence type="ECO:0000259" key="4">
    <source>
        <dbReference type="PROSITE" id="PS50043"/>
    </source>
</evidence>
<feature type="domain" description="HTH luxR-type" evidence="4">
    <location>
        <begin position="154"/>
        <end position="219"/>
    </location>
</feature>
<dbReference type="EMBL" id="AJYC02000236">
    <property type="protein sequence ID" value="EKT76540.1"/>
    <property type="molecule type" value="Genomic_DNA"/>
</dbReference>
<proteinExistence type="predicted"/>
<dbReference type="PROSITE" id="PS50043">
    <property type="entry name" value="HTH_LUXR_2"/>
    <property type="match status" value="1"/>
</dbReference>
<dbReference type="PANTHER" id="PTHR44688:SF16">
    <property type="entry name" value="DNA-BINDING TRANSCRIPTIONAL ACTIVATOR DEVR_DOSR"/>
    <property type="match status" value="1"/>
</dbReference>
<gene>
    <name evidence="5" type="ORF">WSS_A42220</name>
</gene>
<evidence type="ECO:0000256" key="3">
    <source>
        <dbReference type="ARBA" id="ARBA00023163"/>
    </source>
</evidence>
<dbReference type="InterPro" id="IPR016032">
    <property type="entry name" value="Sig_transdc_resp-reg_C-effctor"/>
</dbReference>
<dbReference type="SMART" id="SM00421">
    <property type="entry name" value="HTH_LUXR"/>
    <property type="match status" value="1"/>
</dbReference>
<dbReference type="Proteomes" id="UP000005951">
    <property type="component" value="Unassembled WGS sequence"/>
</dbReference>
<dbReference type="InterPro" id="IPR000792">
    <property type="entry name" value="Tscrpt_reg_LuxR_C"/>
</dbReference>
<dbReference type="InterPro" id="IPR036388">
    <property type="entry name" value="WH-like_DNA-bd_sf"/>
</dbReference>
<evidence type="ECO:0000313" key="5">
    <source>
        <dbReference type="EMBL" id="EKT76540.1"/>
    </source>
</evidence>
<accession>K8XHH5</accession>
<dbReference type="Gene3D" id="1.10.10.10">
    <property type="entry name" value="Winged helix-like DNA-binding domain superfamily/Winged helix DNA-binding domain"/>
    <property type="match status" value="1"/>
</dbReference>
<evidence type="ECO:0000256" key="1">
    <source>
        <dbReference type="ARBA" id="ARBA00023015"/>
    </source>
</evidence>
<protein>
    <submittedName>
        <fullName evidence="5">LuxR family transcriptional regulator</fullName>
    </submittedName>
</protein>
<comment type="caution">
    <text evidence="5">The sequence shown here is derived from an EMBL/GenBank/DDBJ whole genome shotgun (WGS) entry which is preliminary data.</text>
</comment>
<dbReference type="CDD" id="cd06170">
    <property type="entry name" value="LuxR_C_like"/>
    <property type="match status" value="1"/>
</dbReference>
<reference evidence="5 6" key="1">
    <citation type="journal article" date="2013" name="Genome Announc.">
        <title>Draft Genome Sequence of Rhodococcus opacus Strain M213 Shows a Diverse Catabolic Potential.</title>
        <authorList>
            <person name="Pathak A."/>
            <person name="Green S.J."/>
            <person name="Ogram A."/>
            <person name="Chauhan A."/>
        </authorList>
    </citation>
    <scope>NUCLEOTIDE SEQUENCE [LARGE SCALE GENOMIC DNA]</scope>
    <source>
        <strain evidence="5 6">M213</strain>
    </source>
</reference>
<evidence type="ECO:0000313" key="6">
    <source>
        <dbReference type="Proteomes" id="UP000005951"/>
    </source>
</evidence>
<dbReference type="PRINTS" id="PR00038">
    <property type="entry name" value="HTHLUXR"/>
</dbReference>
<dbReference type="GO" id="GO:0003677">
    <property type="term" value="F:DNA binding"/>
    <property type="evidence" value="ECO:0007669"/>
    <property type="project" value="UniProtKB-KW"/>
</dbReference>
<sequence>MAVFGPQLMMSQAWLAAARGETSRAVDLSRSAAECACQSGQFGIEAVALHLATRFGDTTTATRLAALADICDGELVDIVARHAAAVAAGNGCGAASAATEFERIGALPDAADAYARAAIAFTQAGDKRRSIECAAAAEALSARCDHMSSPALVEAAHPLPPTSREREVGSMVAAVLSNRQIADRLFVSVRTVEGHIYRACMKLDVADRNGLAQAMGTTVR</sequence>
<evidence type="ECO:0000256" key="2">
    <source>
        <dbReference type="ARBA" id="ARBA00023125"/>
    </source>
</evidence>
<dbReference type="PANTHER" id="PTHR44688">
    <property type="entry name" value="DNA-BINDING TRANSCRIPTIONAL ACTIVATOR DEVR_DOSR"/>
    <property type="match status" value="1"/>
</dbReference>
<keyword evidence="1" id="KW-0805">Transcription regulation</keyword>
<dbReference type="Pfam" id="PF00196">
    <property type="entry name" value="GerE"/>
    <property type="match status" value="1"/>
</dbReference>